<feature type="domain" description="SRP54-type proteins GTP-binding" evidence="16">
    <location>
        <begin position="465"/>
        <end position="667"/>
    </location>
</feature>
<evidence type="ECO:0000256" key="8">
    <source>
        <dbReference type="ARBA" id="ARBA00022927"/>
    </source>
</evidence>
<dbReference type="Pfam" id="PF00448">
    <property type="entry name" value="SRP54"/>
    <property type="match status" value="1"/>
</dbReference>
<evidence type="ECO:0000256" key="4">
    <source>
        <dbReference type="ARBA" id="ARBA00022448"/>
    </source>
</evidence>
<evidence type="ECO:0000256" key="13">
    <source>
        <dbReference type="NCBIfam" id="TIGR03499"/>
    </source>
</evidence>
<dbReference type="InterPro" id="IPR003593">
    <property type="entry name" value="AAA+_ATPase"/>
</dbReference>
<evidence type="ECO:0000256" key="14">
    <source>
        <dbReference type="SAM" id="MobiDB-lite"/>
    </source>
</evidence>
<keyword evidence="10" id="KW-0472">Membrane</keyword>
<evidence type="ECO:0000256" key="10">
    <source>
        <dbReference type="ARBA" id="ARBA00023136"/>
    </source>
</evidence>
<keyword evidence="17" id="KW-0675">Receptor</keyword>
<dbReference type="GO" id="GO:0044781">
    <property type="term" value="P:bacterial-type flagellum organization"/>
    <property type="evidence" value="ECO:0007669"/>
    <property type="project" value="UniProtKB-UniRule"/>
</dbReference>
<dbReference type="NCBIfam" id="TIGR03499">
    <property type="entry name" value="FlhF"/>
    <property type="match status" value="1"/>
</dbReference>
<dbReference type="GO" id="GO:0015031">
    <property type="term" value="P:protein transport"/>
    <property type="evidence" value="ECO:0007669"/>
    <property type="project" value="UniProtKB-KW"/>
</dbReference>
<dbReference type="GO" id="GO:0006614">
    <property type="term" value="P:SRP-dependent cotranslational protein targeting to membrane"/>
    <property type="evidence" value="ECO:0007669"/>
    <property type="project" value="UniProtKB-UniRule"/>
</dbReference>
<feature type="region of interest" description="Disordered" evidence="14">
    <location>
        <begin position="176"/>
        <end position="202"/>
    </location>
</feature>
<keyword evidence="11" id="KW-1006">Bacterial flagellum protein export</keyword>
<feature type="region of interest" description="Disordered" evidence="14">
    <location>
        <begin position="232"/>
        <end position="269"/>
    </location>
</feature>
<evidence type="ECO:0000313" key="18">
    <source>
        <dbReference type="Proteomes" id="UP000494115"/>
    </source>
</evidence>
<dbReference type="Proteomes" id="UP000494115">
    <property type="component" value="Unassembled WGS sequence"/>
</dbReference>
<dbReference type="SMART" id="SM00382">
    <property type="entry name" value="AAA"/>
    <property type="match status" value="1"/>
</dbReference>
<evidence type="ECO:0000259" key="16">
    <source>
        <dbReference type="SMART" id="SM00962"/>
    </source>
</evidence>
<evidence type="ECO:0000256" key="2">
    <source>
        <dbReference type="ARBA" id="ARBA00008531"/>
    </source>
</evidence>
<dbReference type="FunFam" id="3.40.50.300:FF:000695">
    <property type="entry name" value="Flagellar biosynthesis regulator FlhF"/>
    <property type="match status" value="1"/>
</dbReference>
<name>A0A6S7AUL6_9BURK</name>
<reference evidence="17 18" key="1">
    <citation type="submission" date="2020-04" db="EMBL/GenBank/DDBJ databases">
        <authorList>
            <person name="De Canck E."/>
        </authorList>
    </citation>
    <scope>NUCLEOTIDE SEQUENCE [LARGE SCALE GENOMIC DNA]</scope>
    <source>
        <strain evidence="17 18">LMG 28138</strain>
    </source>
</reference>
<organism evidence="17 18">
    <name type="scientific">Pararobbsia alpina</name>
    <dbReference type="NCBI Taxonomy" id="621374"/>
    <lineage>
        <taxon>Bacteria</taxon>
        <taxon>Pseudomonadati</taxon>
        <taxon>Pseudomonadota</taxon>
        <taxon>Betaproteobacteria</taxon>
        <taxon>Burkholderiales</taxon>
        <taxon>Burkholderiaceae</taxon>
        <taxon>Pararobbsia</taxon>
    </lineage>
</organism>
<keyword evidence="4" id="KW-0813">Transport</keyword>
<feature type="compositionally biased region" description="Low complexity" evidence="14">
    <location>
        <begin position="125"/>
        <end position="135"/>
    </location>
</feature>
<sequence>MKIRKFIAGSSREALRLVREALGDDAVVLSNRAIEGGVELVALAEGELASLASPTDDSERRAQRAARREQGLGAGPRSMPAGSASAASGGVPGASGGMKQRGAGAQGGAPGIAAGMPPSVLPAGPAHQQQTASAQQAAAPAAYLSAHSPQGLAAQNAQLSGALFAGENYDTLSATAYTAPGTDPQQSDVFGGAALGRGAPLPGSFDERLSQVVPQQQATSYDGVGYPSGLPDPFAATFGQPAESSAAPAGTVGPAYEEDASTAEDDEHADPLARALAARKALASMNQHVVPLTASEAASKGLGRAVAAREEAVERAPSSFAFEPVQAEDPPFIHRAHSADDATAQASDNTRKDTPEADGQASQLQEAMLERVTTSVLGELHAMRGALEEQLASLQWSDRQRRHPVRNQMAKTLLSTGFSAQFTNLLIDRIPNTLQEHTQALDWAKAAIERNLPVLDDEDAMMERGGVYALMGPTGVGKTTTTAKLAARCVMRFGAERVALLTTDSYRIGAHEQLRIYGKILGVSVHAVKDAADLKLTLDELRNKHIVLIDTIGMSQRDRALTEQVAMLCGTGRPVQRLLLLNATSHGDTLNEVVHAYRSSGGSHSAGGLPDLTGCILTKLDEATNIGAVLDTVIRYRLPVHYVSTGQKVPENLYVARKPFLMKSAFCIPRESSPFTPMDDDFPVVMSGTQARSTAELSEVRFG</sequence>
<dbReference type="GO" id="GO:0005525">
    <property type="term" value="F:GTP binding"/>
    <property type="evidence" value="ECO:0007669"/>
    <property type="project" value="UniProtKB-UniRule"/>
</dbReference>
<dbReference type="InterPro" id="IPR047040">
    <property type="entry name" value="FlhF__GTPase_dom"/>
</dbReference>
<dbReference type="InterPro" id="IPR027417">
    <property type="entry name" value="P-loop_NTPase"/>
</dbReference>
<evidence type="ECO:0000256" key="11">
    <source>
        <dbReference type="ARBA" id="ARBA00023225"/>
    </source>
</evidence>
<evidence type="ECO:0000313" key="17">
    <source>
        <dbReference type="EMBL" id="CAB3778583.1"/>
    </source>
</evidence>
<feature type="region of interest" description="Disordered" evidence="14">
    <location>
        <begin position="51"/>
        <end position="135"/>
    </location>
</feature>
<evidence type="ECO:0000256" key="1">
    <source>
        <dbReference type="ARBA" id="ARBA00004413"/>
    </source>
</evidence>
<evidence type="ECO:0000256" key="12">
    <source>
        <dbReference type="ARBA" id="ARBA00025337"/>
    </source>
</evidence>
<keyword evidence="9" id="KW-0342">GTP-binding</keyword>
<dbReference type="InterPro" id="IPR000897">
    <property type="entry name" value="SRP54_GTPase_dom"/>
</dbReference>
<proteinExistence type="inferred from homology"/>
<keyword evidence="7" id="KW-1005">Bacterial flagellum biogenesis</keyword>
<feature type="compositionally biased region" description="Low complexity" evidence="14">
    <location>
        <begin position="75"/>
        <end position="89"/>
    </location>
</feature>
<dbReference type="InterPro" id="IPR020006">
    <property type="entry name" value="FlhF"/>
</dbReference>
<dbReference type="PANTHER" id="PTHR43134">
    <property type="entry name" value="SIGNAL RECOGNITION PARTICLE RECEPTOR SUBUNIT ALPHA"/>
    <property type="match status" value="1"/>
</dbReference>
<keyword evidence="18" id="KW-1185">Reference proteome</keyword>
<evidence type="ECO:0000256" key="7">
    <source>
        <dbReference type="ARBA" id="ARBA00022795"/>
    </source>
</evidence>
<dbReference type="EMBL" id="CADIKM010000002">
    <property type="protein sequence ID" value="CAB3778583.1"/>
    <property type="molecule type" value="Genomic_DNA"/>
</dbReference>
<dbReference type="AlphaFoldDB" id="A0A6S7AUL6"/>
<keyword evidence="5" id="KW-1003">Cell membrane</keyword>
<evidence type="ECO:0000259" key="15">
    <source>
        <dbReference type="SMART" id="SM00382"/>
    </source>
</evidence>
<keyword evidence="8" id="KW-0653">Protein transport</keyword>
<accession>A0A6S7AUL6</accession>
<evidence type="ECO:0000256" key="5">
    <source>
        <dbReference type="ARBA" id="ARBA00022475"/>
    </source>
</evidence>
<dbReference type="RefSeq" id="WP_175103082.1">
    <property type="nucleotide sequence ID" value="NZ_CADIKM010000002.1"/>
</dbReference>
<keyword evidence="6" id="KW-0547">Nucleotide-binding</keyword>
<dbReference type="CDD" id="cd17873">
    <property type="entry name" value="FlhF"/>
    <property type="match status" value="1"/>
</dbReference>
<dbReference type="GO" id="GO:0005047">
    <property type="term" value="F:signal recognition particle binding"/>
    <property type="evidence" value="ECO:0007669"/>
    <property type="project" value="TreeGrafter"/>
</dbReference>
<dbReference type="Gene3D" id="3.40.50.300">
    <property type="entry name" value="P-loop containing nucleotide triphosphate hydrolases"/>
    <property type="match status" value="1"/>
</dbReference>
<evidence type="ECO:0000256" key="3">
    <source>
        <dbReference type="ARBA" id="ARBA00014919"/>
    </source>
</evidence>
<dbReference type="SMART" id="SM00962">
    <property type="entry name" value="SRP54"/>
    <property type="match status" value="1"/>
</dbReference>
<dbReference type="GO" id="GO:0003924">
    <property type="term" value="F:GTPase activity"/>
    <property type="evidence" value="ECO:0007669"/>
    <property type="project" value="UniProtKB-UniRule"/>
</dbReference>
<comment type="subcellular location">
    <subcellularLocation>
        <location evidence="1">Cell membrane</location>
        <topology evidence="1">Peripheral membrane protein</topology>
        <orientation evidence="1">Cytoplasmic side</orientation>
    </subcellularLocation>
</comment>
<comment type="similarity">
    <text evidence="2">Belongs to the GTP-binding SRP family.</text>
</comment>
<comment type="function">
    <text evidence="12">Necessary for flagellar biosynthesis. May be involved in translocation of the flagellum.</text>
</comment>
<feature type="compositionally biased region" description="Basic and acidic residues" evidence="14">
    <location>
        <begin position="57"/>
        <end position="70"/>
    </location>
</feature>
<evidence type="ECO:0000256" key="6">
    <source>
        <dbReference type="ARBA" id="ARBA00022741"/>
    </source>
</evidence>
<feature type="region of interest" description="Disordered" evidence="14">
    <location>
        <begin position="339"/>
        <end position="363"/>
    </location>
</feature>
<gene>
    <name evidence="17" type="primary">ftsY_1</name>
    <name evidence="17" type="ORF">LMG28138_00520</name>
</gene>
<feature type="domain" description="AAA+ ATPase" evidence="15">
    <location>
        <begin position="464"/>
        <end position="640"/>
    </location>
</feature>
<dbReference type="SUPFAM" id="SSF52540">
    <property type="entry name" value="P-loop containing nucleoside triphosphate hydrolases"/>
    <property type="match status" value="1"/>
</dbReference>
<evidence type="ECO:0000256" key="9">
    <source>
        <dbReference type="ARBA" id="ARBA00023134"/>
    </source>
</evidence>
<feature type="compositionally biased region" description="Acidic residues" evidence="14">
    <location>
        <begin position="256"/>
        <end position="268"/>
    </location>
</feature>
<dbReference type="PANTHER" id="PTHR43134:SF3">
    <property type="entry name" value="FLAGELLAR BIOSYNTHESIS PROTEIN FLHF"/>
    <property type="match status" value="1"/>
</dbReference>
<dbReference type="GO" id="GO:0005886">
    <property type="term" value="C:plasma membrane"/>
    <property type="evidence" value="ECO:0007669"/>
    <property type="project" value="UniProtKB-SubCell"/>
</dbReference>
<protein>
    <recommendedName>
        <fullName evidence="3 13">Flagellar biosynthesis protein FlhF</fullName>
    </recommendedName>
</protein>